<evidence type="ECO:0000256" key="1">
    <source>
        <dbReference type="ARBA" id="ARBA00023002"/>
    </source>
</evidence>
<evidence type="ECO:0000313" key="3">
    <source>
        <dbReference type="EMBL" id="RCH86847.1"/>
    </source>
</evidence>
<dbReference type="Pfam" id="PF00248">
    <property type="entry name" value="Aldo_ket_red"/>
    <property type="match status" value="1"/>
</dbReference>
<dbReference type="InterPro" id="IPR023210">
    <property type="entry name" value="NADP_OxRdtase_dom"/>
</dbReference>
<dbReference type="EMBL" id="PJQM01003848">
    <property type="protein sequence ID" value="RCH86847.1"/>
    <property type="molecule type" value="Genomic_DNA"/>
</dbReference>
<evidence type="ECO:0000313" key="4">
    <source>
        <dbReference type="Proteomes" id="UP000253551"/>
    </source>
</evidence>
<feature type="non-terminal residue" evidence="3">
    <location>
        <position position="1"/>
    </location>
</feature>
<name>A0A367JA86_RHIST</name>
<dbReference type="PANTHER" id="PTHR43364">
    <property type="entry name" value="NADH-SPECIFIC METHYLGLYOXAL REDUCTASE-RELATED"/>
    <property type="match status" value="1"/>
</dbReference>
<reference evidence="3 4" key="1">
    <citation type="journal article" date="2018" name="G3 (Bethesda)">
        <title>Phylogenetic and Phylogenomic Definition of Rhizopus Species.</title>
        <authorList>
            <person name="Gryganskyi A.P."/>
            <person name="Golan J."/>
            <person name="Dolatabadi S."/>
            <person name="Mondo S."/>
            <person name="Robb S."/>
            <person name="Idnurm A."/>
            <person name="Muszewska A."/>
            <person name="Steczkiewicz K."/>
            <person name="Masonjones S."/>
            <person name="Liao H.L."/>
            <person name="Gajdeczka M.T."/>
            <person name="Anike F."/>
            <person name="Vuek A."/>
            <person name="Anishchenko I.M."/>
            <person name="Voigt K."/>
            <person name="de Hoog G.S."/>
            <person name="Smith M.E."/>
            <person name="Heitman J."/>
            <person name="Vilgalys R."/>
            <person name="Stajich J.E."/>
        </authorList>
    </citation>
    <scope>NUCLEOTIDE SEQUENCE [LARGE SCALE GENOMIC DNA]</scope>
    <source>
        <strain evidence="3 4">LSU 92-RS-03</strain>
    </source>
</reference>
<dbReference type="GO" id="GO:0016491">
    <property type="term" value="F:oxidoreductase activity"/>
    <property type="evidence" value="ECO:0007669"/>
    <property type="project" value="UniProtKB-KW"/>
</dbReference>
<dbReference type="InterPro" id="IPR036812">
    <property type="entry name" value="NAD(P)_OxRdtase_dom_sf"/>
</dbReference>
<accession>A0A367JA86</accession>
<dbReference type="STRING" id="4846.A0A367JA86"/>
<keyword evidence="4" id="KW-1185">Reference proteome</keyword>
<sequence length="197" mass="22188">TTPIEETMEALNDLVRSGKVRYIGASSGPAWQFQKANAIAEKNGWAKFVSMQNLYNLIYREEDRETNPYCLDSGIATIPYSPLAKGILAGKNRNTKREQTDPVRDLVFAKEGNNDDAIVNRVVEVAEKHKRSPAQIALAWMLTKPHITSPIVGFSSEAQIHDTIKSLEVELTQEDIDYLEELYIPHKVVNFFPAVKK</sequence>
<dbReference type="PANTHER" id="PTHR43364:SF4">
    <property type="entry name" value="NAD(P)-LINKED OXIDOREDUCTASE SUPERFAMILY PROTEIN"/>
    <property type="match status" value="1"/>
</dbReference>
<dbReference type="OrthoDB" id="48988at2759"/>
<keyword evidence="1" id="KW-0560">Oxidoreductase</keyword>
<dbReference type="Gene3D" id="3.20.20.100">
    <property type="entry name" value="NADP-dependent oxidoreductase domain"/>
    <property type="match status" value="1"/>
</dbReference>
<feature type="domain" description="NADP-dependent oxidoreductase" evidence="2">
    <location>
        <begin position="1"/>
        <end position="183"/>
    </location>
</feature>
<organism evidence="3 4">
    <name type="scientific">Rhizopus stolonifer</name>
    <name type="common">Rhizopus nigricans</name>
    <dbReference type="NCBI Taxonomy" id="4846"/>
    <lineage>
        <taxon>Eukaryota</taxon>
        <taxon>Fungi</taxon>
        <taxon>Fungi incertae sedis</taxon>
        <taxon>Mucoromycota</taxon>
        <taxon>Mucoromycotina</taxon>
        <taxon>Mucoromycetes</taxon>
        <taxon>Mucorales</taxon>
        <taxon>Mucorineae</taxon>
        <taxon>Rhizopodaceae</taxon>
        <taxon>Rhizopus</taxon>
    </lineage>
</organism>
<gene>
    <name evidence="3" type="ORF">CU098_002681</name>
</gene>
<proteinExistence type="predicted"/>
<evidence type="ECO:0000259" key="2">
    <source>
        <dbReference type="Pfam" id="PF00248"/>
    </source>
</evidence>
<comment type="caution">
    <text evidence="3">The sequence shown here is derived from an EMBL/GenBank/DDBJ whole genome shotgun (WGS) entry which is preliminary data.</text>
</comment>
<dbReference type="Proteomes" id="UP000253551">
    <property type="component" value="Unassembled WGS sequence"/>
</dbReference>
<protein>
    <recommendedName>
        <fullName evidence="2">NADP-dependent oxidoreductase domain-containing protein</fullName>
    </recommendedName>
</protein>
<dbReference type="SUPFAM" id="SSF51430">
    <property type="entry name" value="NAD(P)-linked oxidoreductase"/>
    <property type="match status" value="1"/>
</dbReference>
<dbReference type="AlphaFoldDB" id="A0A367JA86"/>
<dbReference type="InterPro" id="IPR050523">
    <property type="entry name" value="AKR_Detox_Biosynth"/>
</dbReference>
<dbReference type="GO" id="GO:0005829">
    <property type="term" value="C:cytosol"/>
    <property type="evidence" value="ECO:0007669"/>
    <property type="project" value="TreeGrafter"/>
</dbReference>